<feature type="region of interest" description="Disordered" evidence="1">
    <location>
        <begin position="1"/>
        <end position="20"/>
    </location>
</feature>
<sequence length="434" mass="46586">MQSPDVTAGGEADQPTPPPGLISVLDRRTLLWQICAFFATRERLSLTAVCRAVNHAIRGLICVVNNAVGGQNAGDLSSSSAGGGDGDGAAGGGQQALVVMPAKMTSVREAVFERSIGSLLQHRETLKEVKIIQLGRDGGKETVGERQAGQQHGGTADAVSAPVRLSGPPSSVWLLATESFMGLFETQMRLHLHDSLNITALDLGLAHIIGSSPDLTHLNVFPLVFDEGHPPEYIDPQHPANRATPTIDMHRTVGALRNTGTKLQHLGHLLMYNDDISSDHLSSYLQKAGNVMTADVFWQRRPAAVAEALLRHLSPHPPSHPQTSSSNSSSSSTAPYTRQPPNRRQLRHFCPIKVDPSLPYGISAPGRTTTLHLIQTAEQRGWDVVRDGGMTILDCTSTYREHGLPDPPPGAPVPSAAQEAFVGGQHQATQQRWE</sequence>
<feature type="region of interest" description="Disordered" evidence="1">
    <location>
        <begin position="403"/>
        <end position="434"/>
    </location>
</feature>
<evidence type="ECO:0000256" key="1">
    <source>
        <dbReference type="SAM" id="MobiDB-lite"/>
    </source>
</evidence>
<dbReference type="InParanoid" id="A0A0G4ET86"/>
<evidence type="ECO:0000313" key="2">
    <source>
        <dbReference type="EMBL" id="CEM01352.1"/>
    </source>
</evidence>
<protein>
    <submittedName>
        <fullName evidence="2">Uncharacterized protein</fullName>
    </submittedName>
</protein>
<proteinExistence type="predicted"/>
<evidence type="ECO:0000313" key="3">
    <source>
        <dbReference type="Proteomes" id="UP000041254"/>
    </source>
</evidence>
<feature type="region of interest" description="Disordered" evidence="1">
    <location>
        <begin position="313"/>
        <end position="345"/>
    </location>
</feature>
<feature type="region of interest" description="Disordered" evidence="1">
    <location>
        <begin position="140"/>
        <end position="163"/>
    </location>
</feature>
<feature type="compositionally biased region" description="Low complexity" evidence="1">
    <location>
        <begin position="321"/>
        <end position="333"/>
    </location>
</feature>
<dbReference type="EMBL" id="CDMY01000305">
    <property type="protein sequence ID" value="CEM01352.1"/>
    <property type="molecule type" value="Genomic_DNA"/>
</dbReference>
<keyword evidence="3" id="KW-1185">Reference proteome</keyword>
<reference evidence="2 3" key="1">
    <citation type="submission" date="2014-11" db="EMBL/GenBank/DDBJ databases">
        <authorList>
            <person name="Zhu J."/>
            <person name="Qi W."/>
            <person name="Song R."/>
        </authorList>
    </citation>
    <scope>NUCLEOTIDE SEQUENCE [LARGE SCALE GENOMIC DNA]</scope>
</reference>
<name>A0A0G4ET86_VITBC</name>
<dbReference type="VEuPathDB" id="CryptoDB:Vbra_13077"/>
<dbReference type="Proteomes" id="UP000041254">
    <property type="component" value="Unassembled WGS sequence"/>
</dbReference>
<dbReference type="AlphaFoldDB" id="A0A0G4ET86"/>
<accession>A0A0G4ET86</accession>
<gene>
    <name evidence="2" type="ORF">Vbra_13077</name>
</gene>
<dbReference type="PhylomeDB" id="A0A0G4ET86"/>
<organism evidence="2 3">
    <name type="scientific">Vitrella brassicaformis (strain CCMP3155)</name>
    <dbReference type="NCBI Taxonomy" id="1169540"/>
    <lineage>
        <taxon>Eukaryota</taxon>
        <taxon>Sar</taxon>
        <taxon>Alveolata</taxon>
        <taxon>Colpodellida</taxon>
        <taxon>Vitrellaceae</taxon>
        <taxon>Vitrella</taxon>
    </lineage>
</organism>